<evidence type="ECO:0000256" key="7">
    <source>
        <dbReference type="SAM" id="MobiDB-lite"/>
    </source>
</evidence>
<keyword evidence="11" id="KW-1185">Reference proteome</keyword>
<keyword evidence="4" id="KW-0418">Kinase</keyword>
<feature type="region of interest" description="Disordered" evidence="7">
    <location>
        <begin position="906"/>
        <end position="930"/>
    </location>
</feature>
<evidence type="ECO:0000256" key="5">
    <source>
        <dbReference type="ARBA" id="ARBA00022840"/>
    </source>
</evidence>
<dbReference type="PROSITE" id="PS00107">
    <property type="entry name" value="PROTEIN_KINASE_ATP"/>
    <property type="match status" value="1"/>
</dbReference>
<evidence type="ECO:0000313" key="11">
    <source>
        <dbReference type="Proteomes" id="UP000198341"/>
    </source>
</evidence>
<feature type="region of interest" description="Disordered" evidence="7">
    <location>
        <begin position="1"/>
        <end position="21"/>
    </location>
</feature>
<dbReference type="Gene3D" id="1.10.510.10">
    <property type="entry name" value="Transferase(Phosphotransferase) domain 1"/>
    <property type="match status" value="1"/>
</dbReference>
<dbReference type="RefSeq" id="XP_007515229.1">
    <property type="nucleotide sequence ID" value="XM_007515167.1"/>
</dbReference>
<dbReference type="InterPro" id="IPR050205">
    <property type="entry name" value="CDPK_Ser/Thr_kinases"/>
</dbReference>
<feature type="domain" description="PPM-type phosphatase" evidence="9">
    <location>
        <begin position="14"/>
        <end position="373"/>
    </location>
</feature>
<protein>
    <recommendedName>
        <fullName evidence="12">Protein kinase domain-containing protein</fullName>
    </recommendedName>
</protein>
<feature type="compositionally biased region" description="Basic and acidic residues" evidence="7">
    <location>
        <begin position="921"/>
        <end position="930"/>
    </location>
</feature>
<dbReference type="Pfam" id="PF00481">
    <property type="entry name" value="PP2C"/>
    <property type="match status" value="1"/>
</dbReference>
<keyword evidence="5 6" id="KW-0067">ATP-binding</keyword>
<dbReference type="eggNOG" id="KOG0032">
    <property type="taxonomic scope" value="Eukaryota"/>
</dbReference>
<keyword evidence="2" id="KW-0808">Transferase</keyword>
<dbReference type="PANTHER" id="PTHR24349">
    <property type="entry name" value="SERINE/THREONINE-PROTEIN KINASE"/>
    <property type="match status" value="1"/>
</dbReference>
<evidence type="ECO:0000256" key="4">
    <source>
        <dbReference type="ARBA" id="ARBA00022777"/>
    </source>
</evidence>
<organism evidence="10 11">
    <name type="scientific">Bathycoccus prasinos</name>
    <dbReference type="NCBI Taxonomy" id="41875"/>
    <lineage>
        <taxon>Eukaryota</taxon>
        <taxon>Viridiplantae</taxon>
        <taxon>Chlorophyta</taxon>
        <taxon>Mamiellophyceae</taxon>
        <taxon>Mamiellales</taxon>
        <taxon>Bathycoccaceae</taxon>
        <taxon>Bathycoccus</taxon>
    </lineage>
</organism>
<dbReference type="GO" id="GO:0005524">
    <property type="term" value="F:ATP binding"/>
    <property type="evidence" value="ECO:0007669"/>
    <property type="project" value="UniProtKB-UniRule"/>
</dbReference>
<proteinExistence type="predicted"/>
<dbReference type="SUPFAM" id="SSF56112">
    <property type="entry name" value="Protein kinase-like (PK-like)"/>
    <property type="match status" value="1"/>
</dbReference>
<evidence type="ECO:0008006" key="12">
    <source>
        <dbReference type="Google" id="ProtNLM"/>
    </source>
</evidence>
<dbReference type="SMART" id="SM00332">
    <property type="entry name" value="PP2Cc"/>
    <property type="match status" value="1"/>
</dbReference>
<dbReference type="GO" id="GO:0004674">
    <property type="term" value="F:protein serine/threonine kinase activity"/>
    <property type="evidence" value="ECO:0007669"/>
    <property type="project" value="UniProtKB-KW"/>
</dbReference>
<dbReference type="InterPro" id="IPR036457">
    <property type="entry name" value="PPM-type-like_dom_sf"/>
</dbReference>
<feature type="compositionally biased region" description="Polar residues" evidence="7">
    <location>
        <begin position="7"/>
        <end position="21"/>
    </location>
</feature>
<evidence type="ECO:0000256" key="2">
    <source>
        <dbReference type="ARBA" id="ARBA00022679"/>
    </source>
</evidence>
<dbReference type="EMBL" id="FO082278">
    <property type="protein sequence ID" value="CCO14108.1"/>
    <property type="molecule type" value="Genomic_DNA"/>
</dbReference>
<dbReference type="PROSITE" id="PS50011">
    <property type="entry name" value="PROTEIN_KINASE_DOM"/>
    <property type="match status" value="1"/>
</dbReference>
<accession>K8EXX6</accession>
<name>K8EXX6_9CHLO</name>
<sequence length="949" mass="105893">MDPGDSSVHSGKNLSSRGENQSANHWAVRTIVKKGEDRFLVCEDLRALFLDDTKELLVLPMPKPGAITATFTVFDGHVDNSASSFCEQRWLEHLKLAVEKQTKFKNDLSVHGSTRGKERATHQRVMHTSDENNAEIIHDLESVVSEAVSSMEAAYKESNSGGAGGCFGGCFGNPQGRFPKGGSTMCSVLVQRGVTDDEEDVKSASFYIVCANVGDSSCLMLPHPDDKEEDFSEGNDTKYQRLAREHSPDDPLEAQRLVSAGYRLARMSNNRSGKEAGPLRMYPGGIAVSRAIGNFMRKDAIISEPECTRVKLPRNGARILVASDGVFAALNDSEISKICSKHKQASECVDAVVDRVLEKRGRHDDITLIVCDVPKPEEYLKAFRMNVGTSDTLKVYTRVCSPKGLKGSSKSGREQEDQIPEFVEGDITVHEGGVFDEQYEKTIFDDYEFGDLLGRGVYGSVRLARAKINDTGEAFAIKSVVNSVDYAHQIRNEIETLRVLSGKHPNLPTLIAVYEDKSRKLFGGGIIYLVTDVCQGSSLFDAISKRKIFDERDWRLVATQLLSAVSFMHSLGVVHRDIKPDNIMCKHEWTIDSEPHLQIIDFGSASFCKKNEKLRGYHGTKFFTSPEMCNRGLYDEKTDNWAVGVVMIVLLTGYPEGVQVQETWQKLLRGILPESLIETAPSEKFIELIKMCLTIDYEKRPSCAAILKACENWLHDADDKRKKKTSKSSNSNNNNNNNKALLISKSVLAVEYEKHVANLLSVCASAKVVSKILSVVNVIQKTRSQRERDCVDDSDTDTSLLYDAYVLAEDLEDAARRSNASDVAMQLESLRHLHGSSALTIDLEKLKELESLHRRHDHLYKAIKASASSETKVSEFTQMRENRDVVQSTVHGEMLYAMLYAKNNVSNDNSMRGNDTSVRGSSEKSDWVQEPLHEEVRMKRRSSYLELDH</sequence>
<evidence type="ECO:0000256" key="6">
    <source>
        <dbReference type="PROSITE-ProRule" id="PRU10141"/>
    </source>
</evidence>
<dbReference type="InterPro" id="IPR000719">
    <property type="entry name" value="Prot_kinase_dom"/>
</dbReference>
<dbReference type="PROSITE" id="PS00108">
    <property type="entry name" value="PROTEIN_KINASE_ST"/>
    <property type="match status" value="1"/>
</dbReference>
<dbReference type="GeneID" id="19018365"/>
<evidence type="ECO:0000256" key="3">
    <source>
        <dbReference type="ARBA" id="ARBA00022741"/>
    </source>
</evidence>
<evidence type="ECO:0000313" key="10">
    <source>
        <dbReference type="EMBL" id="CCO14108.1"/>
    </source>
</evidence>
<dbReference type="Gene3D" id="3.60.40.10">
    <property type="entry name" value="PPM-type phosphatase domain"/>
    <property type="match status" value="1"/>
</dbReference>
<keyword evidence="3 6" id="KW-0547">Nucleotide-binding</keyword>
<gene>
    <name evidence="10" type="ORF">Bathy01g06300</name>
</gene>
<dbReference type="InterPro" id="IPR017441">
    <property type="entry name" value="Protein_kinase_ATP_BS"/>
</dbReference>
<dbReference type="Pfam" id="PF00069">
    <property type="entry name" value="Pkinase"/>
    <property type="match status" value="1"/>
</dbReference>
<keyword evidence="1" id="KW-0723">Serine/threonine-protein kinase</keyword>
<dbReference type="SMART" id="SM00220">
    <property type="entry name" value="S_TKc"/>
    <property type="match status" value="1"/>
</dbReference>
<dbReference type="PROSITE" id="PS51746">
    <property type="entry name" value="PPM_2"/>
    <property type="match status" value="1"/>
</dbReference>
<dbReference type="OrthoDB" id="40902at2759"/>
<evidence type="ECO:0000259" key="8">
    <source>
        <dbReference type="PROSITE" id="PS50011"/>
    </source>
</evidence>
<dbReference type="eggNOG" id="KOG0698">
    <property type="taxonomic scope" value="Eukaryota"/>
</dbReference>
<dbReference type="InterPro" id="IPR001932">
    <property type="entry name" value="PPM-type_phosphatase-like_dom"/>
</dbReference>
<dbReference type="Proteomes" id="UP000198341">
    <property type="component" value="Chromosome 1"/>
</dbReference>
<dbReference type="InterPro" id="IPR008271">
    <property type="entry name" value="Ser/Thr_kinase_AS"/>
</dbReference>
<dbReference type="CDD" id="cd00143">
    <property type="entry name" value="PP2Cc"/>
    <property type="match status" value="1"/>
</dbReference>
<evidence type="ECO:0000259" key="9">
    <source>
        <dbReference type="PROSITE" id="PS51746"/>
    </source>
</evidence>
<dbReference type="SUPFAM" id="SSF81606">
    <property type="entry name" value="PP2C-like"/>
    <property type="match status" value="1"/>
</dbReference>
<dbReference type="KEGG" id="bpg:Bathy01g06300"/>
<feature type="binding site" evidence="6">
    <location>
        <position position="478"/>
    </location>
    <ligand>
        <name>ATP</name>
        <dbReference type="ChEBI" id="CHEBI:30616"/>
    </ligand>
</feature>
<feature type="domain" description="Protein kinase" evidence="8">
    <location>
        <begin position="447"/>
        <end position="714"/>
    </location>
</feature>
<feature type="compositionally biased region" description="Polar residues" evidence="7">
    <location>
        <begin position="906"/>
        <end position="920"/>
    </location>
</feature>
<evidence type="ECO:0000256" key="1">
    <source>
        <dbReference type="ARBA" id="ARBA00022527"/>
    </source>
</evidence>
<dbReference type="InterPro" id="IPR011009">
    <property type="entry name" value="Kinase-like_dom_sf"/>
</dbReference>
<dbReference type="STRING" id="41875.K8EXX6"/>
<dbReference type="AlphaFoldDB" id="K8EXX6"/>
<reference evidence="10 11" key="1">
    <citation type="submission" date="2011-10" db="EMBL/GenBank/DDBJ databases">
        <authorList>
            <person name="Genoscope - CEA"/>
        </authorList>
    </citation>
    <scope>NUCLEOTIDE SEQUENCE [LARGE SCALE GENOMIC DNA]</scope>
    <source>
        <strain evidence="10 11">RCC 1105</strain>
    </source>
</reference>